<proteinExistence type="predicted"/>
<comment type="caution">
    <text evidence="2">The sequence shown here is derived from an EMBL/GenBank/DDBJ whole genome shotgun (WGS) entry which is preliminary data.</text>
</comment>
<sequence>MNMLLRKYLLTLILAISLPISAFAAEDSTLTKHDGIEITVNINTASAEELATLLKGVGKKRAQDIVDYRKANGEFQTAEELTNVKGIGTSTLEKNSERIQL</sequence>
<evidence type="ECO:0000313" key="2">
    <source>
        <dbReference type="EMBL" id="MEZ8193706.1"/>
    </source>
</evidence>
<dbReference type="NCBIfam" id="TIGR00426">
    <property type="entry name" value="competence protein ComEA helix-hairpin-helix repeat region"/>
    <property type="match status" value="1"/>
</dbReference>
<dbReference type="Proteomes" id="UP001569153">
    <property type="component" value="Unassembled WGS sequence"/>
</dbReference>
<feature type="signal peptide" evidence="1">
    <location>
        <begin position="1"/>
        <end position="24"/>
    </location>
</feature>
<name>A0ABV4M1W0_9VIBR</name>
<dbReference type="InterPro" id="IPR004509">
    <property type="entry name" value="Competence_ComEA_HhH"/>
</dbReference>
<dbReference type="Pfam" id="PF12836">
    <property type="entry name" value="HHH_3"/>
    <property type="match status" value="1"/>
</dbReference>
<dbReference type="PANTHER" id="PTHR21180">
    <property type="entry name" value="ENDONUCLEASE/EXONUCLEASE/PHOSPHATASE FAMILY DOMAIN-CONTAINING PROTEIN 1"/>
    <property type="match status" value="1"/>
</dbReference>
<protein>
    <submittedName>
        <fullName evidence="2">ComEA family DNA-binding protein</fullName>
    </submittedName>
</protein>
<dbReference type="InterPro" id="IPR051675">
    <property type="entry name" value="Endo/Exo/Phosphatase_dom_1"/>
</dbReference>
<dbReference type="EMBL" id="JBGOOT010000001">
    <property type="protein sequence ID" value="MEZ8193706.1"/>
    <property type="molecule type" value="Genomic_DNA"/>
</dbReference>
<reference evidence="2 3" key="1">
    <citation type="submission" date="2024-06" db="EMBL/GenBank/DDBJ databases">
        <authorList>
            <person name="Steensen K."/>
            <person name="Seneca J."/>
            <person name="Bartlau N."/>
            <person name="Yu A.X."/>
            <person name="Polz M.F."/>
        </authorList>
    </citation>
    <scope>NUCLEOTIDE SEQUENCE [LARGE SCALE GENOMIC DNA]</scope>
    <source>
        <strain evidence="2 3">FF146</strain>
    </source>
</reference>
<gene>
    <name evidence="2" type="ORF">ACED38_02290</name>
</gene>
<keyword evidence="3" id="KW-1185">Reference proteome</keyword>
<dbReference type="PANTHER" id="PTHR21180:SF32">
    <property type="entry name" value="ENDONUCLEASE_EXONUCLEASE_PHOSPHATASE FAMILY DOMAIN-CONTAINING PROTEIN 1"/>
    <property type="match status" value="1"/>
</dbReference>
<keyword evidence="2" id="KW-0238">DNA-binding</keyword>
<dbReference type="InterPro" id="IPR010994">
    <property type="entry name" value="RuvA_2-like"/>
</dbReference>
<keyword evidence="1" id="KW-0732">Signal</keyword>
<feature type="chain" id="PRO_5046711652" evidence="1">
    <location>
        <begin position="25"/>
        <end position="101"/>
    </location>
</feature>
<dbReference type="Gene3D" id="1.10.150.280">
    <property type="entry name" value="AF1531-like domain"/>
    <property type="match status" value="1"/>
</dbReference>
<organism evidence="2 3">
    <name type="scientific">Vibrio cortegadensis</name>
    <dbReference type="NCBI Taxonomy" id="1328770"/>
    <lineage>
        <taxon>Bacteria</taxon>
        <taxon>Pseudomonadati</taxon>
        <taxon>Pseudomonadota</taxon>
        <taxon>Gammaproteobacteria</taxon>
        <taxon>Vibrionales</taxon>
        <taxon>Vibrionaceae</taxon>
        <taxon>Vibrio</taxon>
    </lineage>
</organism>
<dbReference type="SUPFAM" id="SSF47781">
    <property type="entry name" value="RuvA domain 2-like"/>
    <property type="match status" value="1"/>
</dbReference>
<evidence type="ECO:0000313" key="3">
    <source>
        <dbReference type="Proteomes" id="UP001569153"/>
    </source>
</evidence>
<evidence type="ECO:0000256" key="1">
    <source>
        <dbReference type="SAM" id="SignalP"/>
    </source>
</evidence>
<dbReference type="RefSeq" id="WP_371729574.1">
    <property type="nucleotide sequence ID" value="NZ_AP025472.1"/>
</dbReference>
<dbReference type="GO" id="GO:0003677">
    <property type="term" value="F:DNA binding"/>
    <property type="evidence" value="ECO:0007669"/>
    <property type="project" value="UniProtKB-KW"/>
</dbReference>
<accession>A0ABV4M1W0</accession>